<dbReference type="EMBL" id="CAJNNW010037445">
    <property type="protein sequence ID" value="CAE8741839.1"/>
    <property type="molecule type" value="Genomic_DNA"/>
</dbReference>
<sequence length="148" mass="17372">RWDCAALVHEALLWRLENNSLCAFDFGIYDFHAHGYETMNDGIGRSIDWNDNFFAFKHEDFDDIDWEGVANDDEREMSTLHPKRRGEHAGALGRAIIAHWTFSIQEKGLLANTTLLERYRARAEILMQDNADKFYKGVWQPRGHTWER</sequence>
<protein>
    <submittedName>
        <fullName evidence="1">Uncharacterized protein</fullName>
    </submittedName>
</protein>
<gene>
    <name evidence="1" type="ORF">PGLA2088_LOCUS50691</name>
</gene>
<reference evidence="1" key="1">
    <citation type="submission" date="2021-02" db="EMBL/GenBank/DDBJ databases">
        <authorList>
            <person name="Dougan E. K."/>
            <person name="Rhodes N."/>
            <person name="Thang M."/>
            <person name="Chan C."/>
        </authorList>
    </citation>
    <scope>NUCLEOTIDE SEQUENCE</scope>
</reference>
<feature type="non-terminal residue" evidence="1">
    <location>
        <position position="1"/>
    </location>
</feature>
<proteinExistence type="predicted"/>
<dbReference type="AlphaFoldDB" id="A0A813LS27"/>
<comment type="caution">
    <text evidence="1">The sequence shown here is derived from an EMBL/GenBank/DDBJ whole genome shotgun (WGS) entry which is preliminary data.</text>
</comment>
<organism evidence="1 2">
    <name type="scientific">Polarella glacialis</name>
    <name type="common">Dinoflagellate</name>
    <dbReference type="NCBI Taxonomy" id="89957"/>
    <lineage>
        <taxon>Eukaryota</taxon>
        <taxon>Sar</taxon>
        <taxon>Alveolata</taxon>
        <taxon>Dinophyceae</taxon>
        <taxon>Suessiales</taxon>
        <taxon>Suessiaceae</taxon>
        <taxon>Polarella</taxon>
    </lineage>
</organism>
<accession>A0A813LS27</accession>
<name>A0A813LS27_POLGL</name>
<evidence type="ECO:0000313" key="2">
    <source>
        <dbReference type="Proteomes" id="UP000626109"/>
    </source>
</evidence>
<evidence type="ECO:0000313" key="1">
    <source>
        <dbReference type="EMBL" id="CAE8741839.1"/>
    </source>
</evidence>
<dbReference type="Proteomes" id="UP000626109">
    <property type="component" value="Unassembled WGS sequence"/>
</dbReference>